<feature type="domain" description="FeoB-type G" evidence="17">
    <location>
        <begin position="9"/>
        <end position="171"/>
    </location>
</feature>
<dbReference type="Gene3D" id="1.10.287.1770">
    <property type="match status" value="1"/>
</dbReference>
<dbReference type="GO" id="GO:0005886">
    <property type="term" value="C:plasma membrane"/>
    <property type="evidence" value="ECO:0007669"/>
    <property type="project" value="UniProtKB-SubCell"/>
</dbReference>
<evidence type="ECO:0000259" key="17">
    <source>
        <dbReference type="PROSITE" id="PS51711"/>
    </source>
</evidence>
<evidence type="ECO:0000256" key="2">
    <source>
        <dbReference type="ARBA" id="ARBA00022448"/>
    </source>
</evidence>
<dbReference type="EMBL" id="LHXO01000044">
    <property type="protein sequence ID" value="KXA94691.1"/>
    <property type="molecule type" value="Genomic_DNA"/>
</dbReference>
<reference evidence="18 19" key="1">
    <citation type="journal article" date="2016" name="Sci. Rep.">
        <title>Metabolic traits of an uncultured archaeal lineage -MSBL1- from brine pools of the Red Sea.</title>
        <authorList>
            <person name="Mwirichia R."/>
            <person name="Alam I."/>
            <person name="Rashid M."/>
            <person name="Vinu M."/>
            <person name="Ba-Alawi W."/>
            <person name="Anthony Kamau A."/>
            <person name="Kamanda Ngugi D."/>
            <person name="Goker M."/>
            <person name="Klenk H.P."/>
            <person name="Bajic V."/>
            <person name="Stingl U."/>
        </authorList>
    </citation>
    <scope>NUCLEOTIDE SEQUENCE [LARGE SCALE GENOMIC DNA]</scope>
    <source>
        <strain evidence="18">SCGC-AAA259E19</strain>
    </source>
</reference>
<keyword evidence="15" id="KW-0460">Magnesium</keyword>
<evidence type="ECO:0000313" key="18">
    <source>
        <dbReference type="EMBL" id="KXA94691.1"/>
    </source>
</evidence>
<protein>
    <recommendedName>
        <fullName evidence="12 13">Ferrous iron transport protein B</fullName>
    </recommendedName>
</protein>
<feature type="transmembrane region" description="Helical" evidence="16">
    <location>
        <begin position="555"/>
        <end position="573"/>
    </location>
</feature>
<feature type="transmembrane region" description="Helical" evidence="16">
    <location>
        <begin position="625"/>
        <end position="646"/>
    </location>
</feature>
<feature type="binding site" evidence="14">
    <location>
        <begin position="151"/>
        <end position="153"/>
    </location>
    <ligand>
        <name>GTP</name>
        <dbReference type="ChEBI" id="CHEBI:37565"/>
        <label>1</label>
    </ligand>
</feature>
<keyword evidence="10 14" id="KW-0342">GTP-binding</keyword>
<dbReference type="PANTHER" id="PTHR43185:SF1">
    <property type="entry name" value="FE(2+) TRANSPORTER FEOB"/>
    <property type="match status" value="1"/>
</dbReference>
<dbReference type="PANTHER" id="PTHR43185">
    <property type="entry name" value="FERROUS IRON TRANSPORT PROTEIN B"/>
    <property type="match status" value="1"/>
</dbReference>
<feature type="transmembrane region" description="Helical" evidence="16">
    <location>
        <begin position="465"/>
        <end position="486"/>
    </location>
</feature>
<evidence type="ECO:0000256" key="4">
    <source>
        <dbReference type="ARBA" id="ARBA00022496"/>
    </source>
</evidence>
<accession>A0A133UKI0</accession>
<dbReference type="GO" id="GO:0015093">
    <property type="term" value="F:ferrous iron transmembrane transporter activity"/>
    <property type="evidence" value="ECO:0007669"/>
    <property type="project" value="UniProtKB-UniRule"/>
</dbReference>
<dbReference type="Pfam" id="PF07664">
    <property type="entry name" value="FeoB_C"/>
    <property type="match status" value="1"/>
</dbReference>
<keyword evidence="8" id="KW-0408">Iron</keyword>
<evidence type="ECO:0000256" key="8">
    <source>
        <dbReference type="ARBA" id="ARBA00023004"/>
    </source>
</evidence>
<evidence type="ECO:0000256" key="1">
    <source>
        <dbReference type="ARBA" id="ARBA00004651"/>
    </source>
</evidence>
<dbReference type="CDD" id="cd01879">
    <property type="entry name" value="FeoB"/>
    <property type="match status" value="1"/>
</dbReference>
<keyword evidence="3" id="KW-1003">Cell membrane</keyword>
<dbReference type="InterPro" id="IPR003373">
    <property type="entry name" value="Fe2_transport_prot-B"/>
</dbReference>
<name>A0A133UKI0_9EURY</name>
<evidence type="ECO:0000256" key="9">
    <source>
        <dbReference type="ARBA" id="ARBA00023065"/>
    </source>
</evidence>
<feature type="transmembrane region" description="Helical" evidence="16">
    <location>
        <begin position="433"/>
        <end position="459"/>
    </location>
</feature>
<organism evidence="18 19">
    <name type="scientific">candidate division MSBL1 archaeon SCGC-AAA259E19</name>
    <dbReference type="NCBI Taxonomy" id="1698264"/>
    <lineage>
        <taxon>Archaea</taxon>
        <taxon>Methanobacteriati</taxon>
        <taxon>Methanobacteriota</taxon>
        <taxon>candidate division MSBL1</taxon>
    </lineage>
</organism>
<feature type="binding site" evidence="14">
    <location>
        <begin position="122"/>
        <end position="125"/>
    </location>
    <ligand>
        <name>GTP</name>
        <dbReference type="ChEBI" id="CHEBI:37565"/>
        <label>1</label>
    </ligand>
</feature>
<feature type="binding site" evidence="15">
    <location>
        <position position="30"/>
    </location>
    <ligand>
        <name>Mg(2+)</name>
        <dbReference type="ChEBI" id="CHEBI:18420"/>
        <label>2</label>
    </ligand>
</feature>
<comment type="subcellular location">
    <subcellularLocation>
        <location evidence="1">Cell membrane</location>
        <topology evidence="1">Multi-pass membrane protein</topology>
    </subcellularLocation>
</comment>
<dbReference type="GO" id="GO:0005525">
    <property type="term" value="F:GTP binding"/>
    <property type="evidence" value="ECO:0007669"/>
    <property type="project" value="UniProtKB-KW"/>
</dbReference>
<dbReference type="Pfam" id="PF02421">
    <property type="entry name" value="FeoB_N"/>
    <property type="match status" value="1"/>
</dbReference>
<dbReference type="Pfam" id="PF17910">
    <property type="entry name" value="FeoB_Cyto"/>
    <property type="match status" value="1"/>
</dbReference>
<dbReference type="SUPFAM" id="SSF52540">
    <property type="entry name" value="P-loop containing nucleoside triphosphate hydrolases"/>
    <property type="match status" value="1"/>
</dbReference>
<evidence type="ECO:0000256" key="3">
    <source>
        <dbReference type="ARBA" id="ARBA00022475"/>
    </source>
</evidence>
<proteinExistence type="predicted"/>
<dbReference type="GO" id="GO:0046872">
    <property type="term" value="F:metal ion binding"/>
    <property type="evidence" value="ECO:0007669"/>
    <property type="project" value="UniProtKB-KW"/>
</dbReference>
<dbReference type="InterPro" id="IPR011640">
    <property type="entry name" value="Fe2_transport_prot_B_C"/>
</dbReference>
<evidence type="ECO:0000256" key="15">
    <source>
        <dbReference type="PIRSR" id="PIRSR603373-2"/>
    </source>
</evidence>
<evidence type="ECO:0000256" key="13">
    <source>
        <dbReference type="NCBIfam" id="TIGR00437"/>
    </source>
</evidence>
<dbReference type="InterPro" id="IPR030389">
    <property type="entry name" value="G_FEOB_dom"/>
</dbReference>
<feature type="transmembrane region" description="Helical" evidence="16">
    <location>
        <begin position="296"/>
        <end position="317"/>
    </location>
</feature>
<evidence type="ECO:0000256" key="14">
    <source>
        <dbReference type="PIRSR" id="PIRSR603373-1"/>
    </source>
</evidence>
<evidence type="ECO:0000313" key="19">
    <source>
        <dbReference type="Proteomes" id="UP000070284"/>
    </source>
</evidence>
<dbReference type="PATRIC" id="fig|1698264.3.peg.1396"/>
<keyword evidence="4" id="KW-0410">Iron transport</keyword>
<keyword evidence="15" id="KW-0479">Metal-binding</keyword>
<dbReference type="NCBIfam" id="TIGR00231">
    <property type="entry name" value="small_GTP"/>
    <property type="match status" value="1"/>
</dbReference>
<dbReference type="InterPro" id="IPR041069">
    <property type="entry name" value="FeoB_Cyto"/>
</dbReference>
<feature type="binding site" evidence="14">
    <location>
        <begin position="16"/>
        <end position="23"/>
    </location>
    <ligand>
        <name>GTP</name>
        <dbReference type="ChEBI" id="CHEBI:37565"/>
        <label>1</label>
    </ligand>
</feature>
<evidence type="ECO:0000256" key="5">
    <source>
        <dbReference type="ARBA" id="ARBA00022692"/>
    </source>
</evidence>
<dbReference type="PRINTS" id="PR00326">
    <property type="entry name" value="GTP1OBG"/>
</dbReference>
<feature type="transmembrane region" description="Helical" evidence="16">
    <location>
        <begin position="399"/>
        <end position="421"/>
    </location>
</feature>
<comment type="caution">
    <text evidence="18">The sequence shown here is derived from an EMBL/GenBank/DDBJ whole genome shotgun (WGS) entry which is preliminary data.</text>
</comment>
<evidence type="ECO:0000256" key="10">
    <source>
        <dbReference type="ARBA" id="ARBA00023134"/>
    </source>
</evidence>
<feature type="binding site" evidence="14">
    <location>
        <begin position="62"/>
        <end position="65"/>
    </location>
    <ligand>
        <name>GTP</name>
        <dbReference type="ChEBI" id="CHEBI:37565"/>
        <label>1</label>
    </ligand>
</feature>
<dbReference type="InterPro" id="IPR005225">
    <property type="entry name" value="Small_GTP-bd"/>
</dbReference>
<keyword evidence="7 16" id="KW-1133">Transmembrane helix</keyword>
<keyword evidence="6 14" id="KW-0547">Nucleotide-binding</keyword>
<keyword evidence="19" id="KW-1185">Reference proteome</keyword>
<keyword evidence="11 16" id="KW-0472">Membrane</keyword>
<feature type="transmembrane region" description="Helical" evidence="16">
    <location>
        <begin position="360"/>
        <end position="379"/>
    </location>
</feature>
<gene>
    <name evidence="18" type="ORF">AKJ65_03720</name>
</gene>
<keyword evidence="5 16" id="KW-0812">Transmembrane</keyword>
<dbReference type="InterPro" id="IPR006073">
    <property type="entry name" value="GTP-bd"/>
</dbReference>
<evidence type="ECO:0000256" key="16">
    <source>
        <dbReference type="SAM" id="Phobius"/>
    </source>
</evidence>
<dbReference type="InterPro" id="IPR050860">
    <property type="entry name" value="FeoB_GTPase"/>
</dbReference>
<dbReference type="Gene3D" id="3.40.50.300">
    <property type="entry name" value="P-loop containing nucleotide triphosphate hydrolases"/>
    <property type="match status" value="1"/>
</dbReference>
<evidence type="ECO:0000256" key="12">
    <source>
        <dbReference type="ARBA" id="ARBA00031200"/>
    </source>
</evidence>
<dbReference type="Pfam" id="PF07670">
    <property type="entry name" value="Gate"/>
    <property type="match status" value="2"/>
</dbReference>
<dbReference type="Proteomes" id="UP000070284">
    <property type="component" value="Unassembled WGS sequence"/>
</dbReference>
<feature type="transmembrane region" description="Helical" evidence="16">
    <location>
        <begin position="519"/>
        <end position="543"/>
    </location>
</feature>
<feature type="binding site" evidence="15">
    <location>
        <position position="31"/>
    </location>
    <ligand>
        <name>Mg(2+)</name>
        <dbReference type="ChEBI" id="CHEBI:18420"/>
        <label>2</label>
    </ligand>
</feature>
<evidence type="ECO:0000256" key="6">
    <source>
        <dbReference type="ARBA" id="ARBA00022741"/>
    </source>
</evidence>
<dbReference type="NCBIfam" id="TIGR00437">
    <property type="entry name" value="feoB"/>
    <property type="match status" value="1"/>
</dbReference>
<keyword evidence="9" id="KW-0406">Ion transport</keyword>
<evidence type="ECO:0000256" key="7">
    <source>
        <dbReference type="ARBA" id="ARBA00022989"/>
    </source>
</evidence>
<evidence type="ECO:0000256" key="11">
    <source>
        <dbReference type="ARBA" id="ARBA00023136"/>
    </source>
</evidence>
<sequence length="653" mass="71648">MEEGEEDVDLVVGLAGNPNVGKSALFHQFTGIGVNVSNYPGTTVEIAEGEIEYEDKTIKLVDLPGVYSLRAVSEDEWVARRAILELDIDVVIDVVDASNLERNLYLTLQLVELGIPLVVSLNQYDSALEKGMRINPEILSEKLGVPVIETVATRGENVSEVFVKALKTGIKGEKPERRIEMGRDLEESVKELSEVIGNMDSEPSIPPRSLALMLLEGDEEVLEKLPEESRDEIIRKKEECSKKIEKQHEEEAEFRIARERHGIASLISEEASERVEAEPLLSEKISRWTTEFKTGIPILVGVFFGLLTFLIFGGGFLEKHFLAGWNSLVEPPLRNVFDMISPSSQVADVLNIGINKGMKGILAVMFPYLPPFFLLLAVLEDSGYLSRMAYLLDSTMHKIGLHGKAVAPMLGGFGCNVPAIMATRGMTDRRQRLISSFLITLVPCSARTAVILGTVGVFVGVFPALVIYGIIISLIFISGLVLNRFLPGETSGMVMEMPPLRKPMLRPVLSKTWNRLKEFIYVATPLLILGSLIIGVLDVSGIMNSLVDPLSPVTSGLLGLEPIVIIPLIYGVIRKEGALVLLMSVTSLGQMKGLQLFVFALVVAIYIPCIATFSVLRKELGWKEAIIISLSTILLALAMGGLFYHLNPLGLQT</sequence>
<dbReference type="InterPro" id="IPR027417">
    <property type="entry name" value="P-loop_NTPase"/>
</dbReference>
<dbReference type="InterPro" id="IPR011642">
    <property type="entry name" value="Gate_dom"/>
</dbReference>
<feature type="transmembrane region" description="Helical" evidence="16">
    <location>
        <begin position="594"/>
        <end position="613"/>
    </location>
</feature>
<feature type="binding site" evidence="14">
    <location>
        <begin position="41"/>
        <end position="45"/>
    </location>
    <ligand>
        <name>GTP</name>
        <dbReference type="ChEBI" id="CHEBI:37565"/>
        <label>1</label>
    </ligand>
</feature>
<dbReference type="PROSITE" id="PS51711">
    <property type="entry name" value="G_FEOB"/>
    <property type="match status" value="1"/>
</dbReference>
<keyword evidence="2" id="KW-0813">Transport</keyword>
<dbReference type="AlphaFoldDB" id="A0A133UKI0"/>